<dbReference type="RefSeq" id="WP_065413120.1">
    <property type="nucleotide sequence ID" value="NZ_MASQ01000078.1"/>
</dbReference>
<reference evidence="1 2" key="1">
    <citation type="submission" date="2016-07" db="EMBL/GenBank/DDBJ databases">
        <title>Draft genome of a psychrotolerant acidophile Acidithiobacillus ferrivorans strain YL15.</title>
        <authorList>
            <person name="Peng T."/>
            <person name="Ma L."/>
            <person name="Nan M."/>
            <person name="An N."/>
            <person name="Wang M."/>
            <person name="Qiu G."/>
            <person name="Zeng W."/>
        </authorList>
    </citation>
    <scope>NUCLEOTIDE SEQUENCE [LARGE SCALE GENOMIC DNA]</scope>
    <source>
        <strain evidence="1 2">YL15</strain>
    </source>
</reference>
<comment type="caution">
    <text evidence="1">The sequence shown here is derived from an EMBL/GenBank/DDBJ whole genome shotgun (WGS) entry which is preliminary data.</text>
</comment>
<protein>
    <submittedName>
        <fullName evidence="1">Uncharacterized protein</fullName>
    </submittedName>
</protein>
<gene>
    <name evidence="1" type="ORF">BBC27_09680</name>
</gene>
<proteinExistence type="predicted"/>
<evidence type="ECO:0000313" key="1">
    <source>
        <dbReference type="EMBL" id="OCB03109.1"/>
    </source>
</evidence>
<sequence length="219" mass="24905">MNATRQEELKALLKELRGWGTGADFILSQDGEIGNYHAVMWHINYTMSYLMDNLMSPIIHMVAGADAQTTMDDMPPHRYPPMGISREDFISHLLLDIEDWVDTNMELIDADFGAAMIAMSSADYDDADGNSIMILQEIIHTIKRMVDDYFSGGRHPGERWFVSFRELSQDDRGWLESVNNRINHGEKRFLTQPEIDRLGSMIAFDSPGTLADLLSKAWS</sequence>
<evidence type="ECO:0000313" key="2">
    <source>
        <dbReference type="Proteomes" id="UP000093129"/>
    </source>
</evidence>
<organism evidence="1 2">
    <name type="scientific">Acidithiobacillus ferrivorans</name>
    <dbReference type="NCBI Taxonomy" id="160808"/>
    <lineage>
        <taxon>Bacteria</taxon>
        <taxon>Pseudomonadati</taxon>
        <taxon>Pseudomonadota</taxon>
        <taxon>Acidithiobacillia</taxon>
        <taxon>Acidithiobacillales</taxon>
        <taxon>Acidithiobacillaceae</taxon>
        <taxon>Acidithiobacillus</taxon>
    </lineage>
</organism>
<dbReference type="Proteomes" id="UP000093129">
    <property type="component" value="Unassembled WGS sequence"/>
</dbReference>
<dbReference type="AlphaFoldDB" id="A0A1B9BZF8"/>
<dbReference type="EMBL" id="MASQ01000078">
    <property type="protein sequence ID" value="OCB03109.1"/>
    <property type="molecule type" value="Genomic_DNA"/>
</dbReference>
<name>A0A1B9BZF8_9PROT</name>
<accession>A0A1B9BZF8</accession>